<dbReference type="AlphaFoldDB" id="A0A0H5DND1"/>
<sequence>MYTFQEVSGLKDLDAYSGWTEIKRCEEDTTVLLNDKGDVVTAFYQGRVFRFLSQRIQEYSLAEIVLRVALGILAAVATLGLSLISRAVRELFITTPREIRFGEFLQDAEPGALVEGHPGGLIDFYPDSTGCHYPERDGEVSAMCEHICHFKDTNEVGSQGDLVVTGAEVRDCLQWLPKHLVDKFDTEHFSNIVIPL</sequence>
<proteinExistence type="predicted"/>
<dbReference type="RefSeq" id="WP_098037538.1">
    <property type="nucleotide sequence ID" value="NZ_CWGJ01000005.1"/>
</dbReference>
<organism evidence="1 2">
    <name type="scientific">Estrella lausannensis</name>
    <dbReference type="NCBI Taxonomy" id="483423"/>
    <lineage>
        <taxon>Bacteria</taxon>
        <taxon>Pseudomonadati</taxon>
        <taxon>Chlamydiota</taxon>
        <taxon>Chlamydiia</taxon>
        <taxon>Parachlamydiales</taxon>
        <taxon>Candidatus Criblamydiaceae</taxon>
        <taxon>Estrella</taxon>
    </lineage>
</organism>
<evidence type="ECO:0000313" key="2">
    <source>
        <dbReference type="Proteomes" id="UP000220251"/>
    </source>
</evidence>
<gene>
    <name evidence="1" type="ORF">ELAC_0316</name>
</gene>
<dbReference type="Proteomes" id="UP000220251">
    <property type="component" value="Unassembled WGS sequence"/>
</dbReference>
<dbReference type="EMBL" id="CWGJ01000005">
    <property type="protein sequence ID" value="CRX37677.1"/>
    <property type="molecule type" value="Genomic_DNA"/>
</dbReference>
<evidence type="ECO:0000313" key="1">
    <source>
        <dbReference type="EMBL" id="CRX37677.1"/>
    </source>
</evidence>
<name>A0A0H5DND1_9BACT</name>
<accession>A0A0H5DND1</accession>
<keyword evidence="2" id="KW-1185">Reference proteome</keyword>
<protein>
    <submittedName>
        <fullName evidence="1">Uncharacterized protein</fullName>
    </submittedName>
</protein>
<reference evidence="2" key="1">
    <citation type="submission" date="2015-06" db="EMBL/GenBank/DDBJ databases">
        <authorList>
            <person name="Bertelli C."/>
        </authorList>
    </citation>
    <scope>NUCLEOTIDE SEQUENCE [LARGE SCALE GENOMIC DNA]</scope>
    <source>
        <strain evidence="2">CRIB-30</strain>
    </source>
</reference>